<accession>A0A150H925</accession>
<dbReference type="Pfam" id="PF09949">
    <property type="entry name" value="APP1_cat"/>
    <property type="match status" value="1"/>
</dbReference>
<reference evidence="3 4" key="1">
    <citation type="submission" date="2016-01" db="EMBL/GenBank/DDBJ databases">
        <title>Use of Whole Genome Sequencing to ascertain that Brevibacterium massiliense (Roux, Raoult 2009) is a later heterotypic synonym of Brevibacterium ravenspurgense (Mages 2008).</title>
        <authorList>
            <person name="Bernier A.-M."/>
            <person name="Burdz T."/>
            <person name="Huynh C."/>
            <person name="Pachecho A.L."/>
            <person name="Wiebe D."/>
            <person name="Bonner C."/>
            <person name="Bernard K."/>
        </authorList>
    </citation>
    <scope>NUCLEOTIDE SEQUENCE [LARGE SCALE GENOMIC DNA]</scope>
    <source>
        <strain evidence="3 4">CCUG56047</strain>
    </source>
</reference>
<protein>
    <recommendedName>
        <fullName evidence="2">Phosphatidate phosphatase APP1 catalytic domain-containing protein</fullName>
    </recommendedName>
</protein>
<dbReference type="PATRIC" id="fig|479117.4.peg.1653"/>
<dbReference type="EMBL" id="LQQC01000010">
    <property type="protein sequence ID" value="KXZ58617.1"/>
    <property type="molecule type" value="Genomic_DNA"/>
</dbReference>
<comment type="caution">
    <text evidence="3">The sequence shown here is derived from an EMBL/GenBank/DDBJ whole genome shotgun (WGS) entry which is preliminary data.</text>
</comment>
<keyword evidence="4" id="KW-1185">Reference proteome</keyword>
<name>A0A150H925_9MICO</name>
<dbReference type="PANTHER" id="PTHR28208">
    <property type="entry name" value="PHOSPHATIDATE PHOSPHATASE APP1"/>
    <property type="match status" value="1"/>
</dbReference>
<evidence type="ECO:0000313" key="3">
    <source>
        <dbReference type="EMBL" id="KXZ58617.1"/>
    </source>
</evidence>
<feature type="region of interest" description="Disordered" evidence="1">
    <location>
        <begin position="1"/>
        <end position="45"/>
    </location>
</feature>
<feature type="domain" description="Phosphatidate phosphatase APP1 catalytic" evidence="2">
    <location>
        <begin position="179"/>
        <end position="330"/>
    </location>
</feature>
<dbReference type="GO" id="GO:0008195">
    <property type="term" value="F:phosphatidate phosphatase activity"/>
    <property type="evidence" value="ECO:0007669"/>
    <property type="project" value="InterPro"/>
</dbReference>
<dbReference type="RefSeq" id="WP_209435920.1">
    <property type="nucleotide sequence ID" value="NZ_LQQC01000010.1"/>
</dbReference>
<organism evidence="3 4">
    <name type="scientific">Brevibacterium ravenspurgense</name>
    <dbReference type="NCBI Taxonomy" id="479117"/>
    <lineage>
        <taxon>Bacteria</taxon>
        <taxon>Bacillati</taxon>
        <taxon>Actinomycetota</taxon>
        <taxon>Actinomycetes</taxon>
        <taxon>Micrococcales</taxon>
        <taxon>Brevibacteriaceae</taxon>
        <taxon>Brevibacterium</taxon>
    </lineage>
</organism>
<evidence type="ECO:0000256" key="1">
    <source>
        <dbReference type="SAM" id="MobiDB-lite"/>
    </source>
</evidence>
<sequence>MSQTGPESRNGRGAARVGRGGRGGGWGQARAGTGHRPVNLTPEALHTAARMEDRYHEWRRGRAEKRGWKPAVVAYDSYGSETFIRVLGRIVLSPEGAESPKKDRNVRGWRNFAAVPLSNEIAWVRVGGQEHMVTADRGGIIDAVIPGNYSRGKAKLEMWTSGSGLDTATAHIIDDEQRFGIISDIDDTVVVTALPRPFLAAWNSFVLNEHARSPVSGMAVLYDRLSYLRPNSPILYLSTGAWNTQPALTRFLHRNMYPSGPLLLTDWGPTPTRVFRSGQDHKRTSLERLAREFPHIKWLLVGDDGQHDEEIYGEFVENHPENVAAVAIRQLTAGEAVWAGGRSRGTGRGKNIPWFYGANGAELAEQLEANGFSALPN</sequence>
<evidence type="ECO:0000313" key="4">
    <source>
        <dbReference type="Proteomes" id="UP000243589"/>
    </source>
</evidence>
<evidence type="ECO:0000259" key="2">
    <source>
        <dbReference type="Pfam" id="PF09949"/>
    </source>
</evidence>
<proteinExistence type="predicted"/>
<dbReference type="PANTHER" id="PTHR28208:SF3">
    <property type="entry name" value="PHOSPHATIDATE PHOSPHATASE APP1"/>
    <property type="match status" value="1"/>
</dbReference>
<dbReference type="InterPro" id="IPR019236">
    <property type="entry name" value="APP1_cat"/>
</dbReference>
<feature type="compositionally biased region" description="Gly residues" evidence="1">
    <location>
        <begin position="18"/>
        <end position="27"/>
    </location>
</feature>
<dbReference type="Proteomes" id="UP000243589">
    <property type="component" value="Unassembled WGS sequence"/>
</dbReference>
<gene>
    <name evidence="3" type="ORF">Bravens_01670</name>
</gene>
<dbReference type="AlphaFoldDB" id="A0A150H925"/>
<dbReference type="InterPro" id="IPR052935">
    <property type="entry name" value="Mg2+_PAP"/>
</dbReference>